<dbReference type="PANTHER" id="PTHR33480">
    <property type="entry name" value="SET DOMAIN-CONTAINING PROTEIN-RELATED"/>
    <property type="match status" value="1"/>
</dbReference>
<sequence>MYTHDVPTRHFQSLSDGVQTCVWSESRSAANIRAADDSEPSLQSETQMDDALGQTRSSQQKSRSAANIRAADDSEPSLQSETQMDDALGQTRSSQQVVSQCQNESEIFVPRLRRTKSIIMKDTNLEDSDELFESTPESSDDYVPDTTSESDDDVSLTLNQTKHQYLEELDVDESDSVSFLDCDTTTSDKIDSVTSKASETEEEPSSSQNTVDSVIVSAYQKRDGAGVYNKRHYCLYCTKPYAKMARHLESTHADISDVARALSFPKGSKERKKELDYIRNRGNYAHNATVMESGKGELVPFKRPRKKVRGELFMHCAYCQGLFTRKVLWRHMSTCRLQPQSVAPKPGKNHVQIHVYLHGACAFKT</sequence>
<protein>
    <recommendedName>
        <fullName evidence="4">C2H2-type domain-containing protein</fullName>
    </recommendedName>
</protein>
<reference evidence="2 3" key="1">
    <citation type="submission" date="2023-09" db="EMBL/GenBank/DDBJ databases">
        <authorList>
            <person name="Wang M."/>
        </authorList>
    </citation>
    <scope>NUCLEOTIDE SEQUENCE [LARGE SCALE GENOMIC DNA]</scope>
    <source>
        <strain evidence="2">GT-2023</strain>
        <tissue evidence="2">Liver</tissue>
    </source>
</reference>
<feature type="region of interest" description="Disordered" evidence="1">
    <location>
        <begin position="190"/>
        <end position="211"/>
    </location>
</feature>
<dbReference type="EMBL" id="JAYMGO010000022">
    <property type="protein sequence ID" value="KAL1250629.1"/>
    <property type="molecule type" value="Genomic_DNA"/>
</dbReference>
<proteinExistence type="predicted"/>
<dbReference type="Proteomes" id="UP001558613">
    <property type="component" value="Unassembled WGS sequence"/>
</dbReference>
<name>A0ABR3LG09_9TELE</name>
<dbReference type="PANTHER" id="PTHR33480:SF5">
    <property type="entry name" value="SI:DKEY-51D8.9"/>
    <property type="match status" value="1"/>
</dbReference>
<accession>A0ABR3LG09</accession>
<evidence type="ECO:0008006" key="4">
    <source>
        <dbReference type="Google" id="ProtNLM"/>
    </source>
</evidence>
<feature type="region of interest" description="Disordered" evidence="1">
    <location>
        <begin position="127"/>
        <end position="153"/>
    </location>
</feature>
<evidence type="ECO:0000256" key="1">
    <source>
        <dbReference type="SAM" id="MobiDB-lite"/>
    </source>
</evidence>
<organism evidence="2 3">
    <name type="scientific">Cirrhinus molitorella</name>
    <name type="common">mud carp</name>
    <dbReference type="NCBI Taxonomy" id="172907"/>
    <lineage>
        <taxon>Eukaryota</taxon>
        <taxon>Metazoa</taxon>
        <taxon>Chordata</taxon>
        <taxon>Craniata</taxon>
        <taxon>Vertebrata</taxon>
        <taxon>Euteleostomi</taxon>
        <taxon>Actinopterygii</taxon>
        <taxon>Neopterygii</taxon>
        <taxon>Teleostei</taxon>
        <taxon>Ostariophysi</taxon>
        <taxon>Cypriniformes</taxon>
        <taxon>Cyprinidae</taxon>
        <taxon>Labeoninae</taxon>
        <taxon>Labeonini</taxon>
        <taxon>Cirrhinus</taxon>
    </lineage>
</organism>
<keyword evidence="3" id="KW-1185">Reference proteome</keyword>
<evidence type="ECO:0000313" key="3">
    <source>
        <dbReference type="Proteomes" id="UP001558613"/>
    </source>
</evidence>
<feature type="compositionally biased region" description="Polar residues" evidence="1">
    <location>
        <begin position="90"/>
        <end position="103"/>
    </location>
</feature>
<gene>
    <name evidence="2" type="ORF">QQF64_018425</name>
</gene>
<feature type="region of interest" description="Disordered" evidence="1">
    <location>
        <begin position="32"/>
        <end position="103"/>
    </location>
</feature>
<feature type="compositionally biased region" description="Polar residues" evidence="1">
    <location>
        <begin position="54"/>
        <end position="65"/>
    </location>
</feature>
<comment type="caution">
    <text evidence="2">The sequence shown here is derived from an EMBL/GenBank/DDBJ whole genome shotgun (WGS) entry which is preliminary data.</text>
</comment>
<evidence type="ECO:0000313" key="2">
    <source>
        <dbReference type="EMBL" id="KAL1250629.1"/>
    </source>
</evidence>